<feature type="compositionally biased region" description="Polar residues" evidence="6">
    <location>
        <begin position="106"/>
        <end position="136"/>
    </location>
</feature>
<keyword evidence="3" id="KW-0238">DNA-binding</keyword>
<dbReference type="Pfam" id="PF00172">
    <property type="entry name" value="Zn_clus"/>
    <property type="match status" value="1"/>
</dbReference>
<evidence type="ECO:0000256" key="4">
    <source>
        <dbReference type="ARBA" id="ARBA00023163"/>
    </source>
</evidence>
<dbReference type="CDD" id="cd12148">
    <property type="entry name" value="fungal_TF_MHR"/>
    <property type="match status" value="1"/>
</dbReference>
<dbReference type="SMART" id="SM00066">
    <property type="entry name" value="GAL4"/>
    <property type="match status" value="1"/>
</dbReference>
<dbReference type="AlphaFoldDB" id="A0A9P6L8N4"/>
<dbReference type="PANTHER" id="PTHR31845">
    <property type="entry name" value="FINGER DOMAIN PROTEIN, PUTATIVE-RELATED"/>
    <property type="match status" value="1"/>
</dbReference>
<keyword evidence="5" id="KW-0539">Nucleus</keyword>
<dbReference type="PANTHER" id="PTHR31845:SF17">
    <property type="entry name" value="ZN(II)2CYS6 TRANSCRIPTION FACTOR (EUROFUNG)"/>
    <property type="match status" value="1"/>
</dbReference>
<reference evidence="8" key="2">
    <citation type="submission" date="2020-11" db="EMBL/GenBank/DDBJ databases">
        <authorList>
            <consortium name="DOE Joint Genome Institute"/>
            <person name="Kuo A."/>
            <person name="Miyauchi S."/>
            <person name="Kiss E."/>
            <person name="Drula E."/>
            <person name="Kohler A."/>
            <person name="Sanchez-Garcia M."/>
            <person name="Andreopoulos B."/>
            <person name="Barry K.W."/>
            <person name="Bonito G."/>
            <person name="Buee M."/>
            <person name="Carver A."/>
            <person name="Chen C."/>
            <person name="Cichocki N."/>
            <person name="Clum A."/>
            <person name="Culley D."/>
            <person name="Crous P.W."/>
            <person name="Fauchery L."/>
            <person name="Girlanda M."/>
            <person name="Hayes R."/>
            <person name="Keri Z."/>
            <person name="Labutti K."/>
            <person name="Lipzen A."/>
            <person name="Lombard V."/>
            <person name="Magnuson J."/>
            <person name="Maillard F."/>
            <person name="Morin E."/>
            <person name="Murat C."/>
            <person name="Nolan M."/>
            <person name="Ohm R."/>
            <person name="Pangilinan J."/>
            <person name="Pereira M."/>
            <person name="Perotto S."/>
            <person name="Peter M."/>
            <person name="Riley R."/>
            <person name="Sitrit Y."/>
            <person name="Stielow B."/>
            <person name="Szollosi G."/>
            <person name="Zifcakova L."/>
            <person name="Stursova M."/>
            <person name="Spatafora J.W."/>
            <person name="Tedersoo L."/>
            <person name="Vaario L.-M."/>
            <person name="Yamada A."/>
            <person name="Yan M."/>
            <person name="Wang P."/>
            <person name="Xu J."/>
            <person name="Bruns T."/>
            <person name="Baldrian P."/>
            <person name="Vilgalys R."/>
            <person name="Henrissat B."/>
            <person name="Grigoriev I.V."/>
            <person name="Hibbett D."/>
            <person name="Nagy L.G."/>
            <person name="Martin F.M."/>
        </authorList>
    </citation>
    <scope>NUCLEOTIDE SEQUENCE</scope>
    <source>
        <strain evidence="8">UH-Tt-Lm1</strain>
    </source>
</reference>
<evidence type="ECO:0000313" key="9">
    <source>
        <dbReference type="Proteomes" id="UP000736335"/>
    </source>
</evidence>
<comment type="subcellular location">
    <subcellularLocation>
        <location evidence="1">Nucleus</location>
    </subcellularLocation>
</comment>
<dbReference type="InterPro" id="IPR001138">
    <property type="entry name" value="Zn2Cys6_DnaBD"/>
</dbReference>
<dbReference type="GO" id="GO:0000976">
    <property type="term" value="F:transcription cis-regulatory region binding"/>
    <property type="evidence" value="ECO:0007669"/>
    <property type="project" value="TreeGrafter"/>
</dbReference>
<accession>A0A9P6L8N4</accession>
<dbReference type="CDD" id="cd00067">
    <property type="entry name" value="GAL4"/>
    <property type="match status" value="1"/>
</dbReference>
<keyword evidence="2" id="KW-0805">Transcription regulation</keyword>
<evidence type="ECO:0000256" key="5">
    <source>
        <dbReference type="ARBA" id="ARBA00023242"/>
    </source>
</evidence>
<evidence type="ECO:0000256" key="1">
    <source>
        <dbReference type="ARBA" id="ARBA00004123"/>
    </source>
</evidence>
<evidence type="ECO:0000259" key="7">
    <source>
        <dbReference type="PROSITE" id="PS50048"/>
    </source>
</evidence>
<dbReference type="PROSITE" id="PS50048">
    <property type="entry name" value="ZN2_CY6_FUNGAL_2"/>
    <property type="match status" value="1"/>
</dbReference>
<evidence type="ECO:0000313" key="8">
    <source>
        <dbReference type="EMBL" id="KAF9788209.1"/>
    </source>
</evidence>
<keyword evidence="9" id="KW-1185">Reference proteome</keyword>
<proteinExistence type="predicted"/>
<dbReference type="InterPro" id="IPR051089">
    <property type="entry name" value="prtT"/>
</dbReference>
<evidence type="ECO:0000256" key="3">
    <source>
        <dbReference type="ARBA" id="ARBA00023125"/>
    </source>
</evidence>
<keyword evidence="4" id="KW-0804">Transcription</keyword>
<name>A0A9P6L8N4_9AGAM</name>
<dbReference type="Proteomes" id="UP000736335">
    <property type="component" value="Unassembled WGS sequence"/>
</dbReference>
<dbReference type="OrthoDB" id="4454541at2759"/>
<feature type="domain" description="Zn(2)-C6 fungal-type" evidence="7">
    <location>
        <begin position="13"/>
        <end position="44"/>
    </location>
</feature>
<dbReference type="GO" id="GO:0000981">
    <property type="term" value="F:DNA-binding transcription factor activity, RNA polymerase II-specific"/>
    <property type="evidence" value="ECO:0007669"/>
    <property type="project" value="InterPro"/>
</dbReference>
<dbReference type="Gene3D" id="4.10.240.10">
    <property type="entry name" value="Zn(2)-C6 fungal-type DNA-binding domain"/>
    <property type="match status" value="1"/>
</dbReference>
<dbReference type="EMBL" id="WIUZ02000004">
    <property type="protein sequence ID" value="KAF9788209.1"/>
    <property type="molecule type" value="Genomic_DNA"/>
</dbReference>
<evidence type="ECO:0000256" key="6">
    <source>
        <dbReference type="SAM" id="MobiDB-lite"/>
    </source>
</evidence>
<dbReference type="PROSITE" id="PS00463">
    <property type="entry name" value="ZN2_CY6_FUNGAL_1"/>
    <property type="match status" value="1"/>
</dbReference>
<sequence length="743" mass="82881">MDPPTRIRRTIRACLQCRNRKQRCDGPYTVPCQRCKSAGRECSFETEAVPESPRFHPYNGDRNFSPHALLEVQRELTETKRRLKIVETKLGIVAEKAPKYEDDLPTSETLSVDVSPQSWRDDNSPPSAVQEASTRAESPPRKTVNSIALSAPMATLRNLASHPEGSTNNSQATMSGSTTPEPSLELPPSVISSFDPIKRGTITVEEAHKLFTIYFENNYPLAPFLCARTQRNAMHVRSTSVLLFMSVCCIGARYWNYDNISSPQSWLHPKYSELVSLLDNCISALLLRPSPTDINLEAVQSMLLYTQWMPLQVPEPSTGQLPWSRFSDASAWTMMGVAIRFSTYLNLDRSVLLPFASRDVNISDADMRTMRVWLNLVSVDYYLTLTAALPVQTDPIEAAKVARDFGNHPCAQPGDIRLAGLTELVAILHEAAKSCGDFTLRRIDDKSLRRCNEKLNQWESTWGAMMCQPPERRPPQTSNHDQAAWPTQMPLTAVRWYRMAINSIHLGTTMTRWLTTAGAPPPISLAPSLEAAANMIFYLSAEAETGYPPGVIMKSAPPRQFNINSPAMVMLRFAIDPYWACHAFAAVFLALLYDRGAIDDDLNIREWHGRPTAPPRQLSLLLRLEYLAANIFDTICGPSIIHPAAHYRKIVQNVVQCLTSTSYNPQGESCTTGSSDVEGIFTSLLDGGFDWTVFRDAAAFQNQPSSSNGEFQSFSLHPSVHTHSQTPLLHLAAQPSQWPNSRP</sequence>
<dbReference type="GO" id="GO:0008270">
    <property type="term" value="F:zinc ion binding"/>
    <property type="evidence" value="ECO:0007669"/>
    <property type="project" value="InterPro"/>
</dbReference>
<dbReference type="GO" id="GO:0005634">
    <property type="term" value="C:nucleus"/>
    <property type="evidence" value="ECO:0007669"/>
    <property type="project" value="UniProtKB-SubCell"/>
</dbReference>
<dbReference type="SUPFAM" id="SSF57701">
    <property type="entry name" value="Zn2/Cys6 DNA-binding domain"/>
    <property type="match status" value="1"/>
</dbReference>
<feature type="compositionally biased region" description="Polar residues" evidence="6">
    <location>
        <begin position="164"/>
        <end position="181"/>
    </location>
</feature>
<feature type="region of interest" description="Disordered" evidence="6">
    <location>
        <begin position="102"/>
        <end position="144"/>
    </location>
</feature>
<evidence type="ECO:0000256" key="2">
    <source>
        <dbReference type="ARBA" id="ARBA00023015"/>
    </source>
</evidence>
<protein>
    <recommendedName>
        <fullName evidence="7">Zn(2)-C6 fungal-type domain-containing protein</fullName>
    </recommendedName>
</protein>
<organism evidence="8 9">
    <name type="scientific">Thelephora terrestris</name>
    <dbReference type="NCBI Taxonomy" id="56493"/>
    <lineage>
        <taxon>Eukaryota</taxon>
        <taxon>Fungi</taxon>
        <taxon>Dikarya</taxon>
        <taxon>Basidiomycota</taxon>
        <taxon>Agaricomycotina</taxon>
        <taxon>Agaricomycetes</taxon>
        <taxon>Thelephorales</taxon>
        <taxon>Thelephoraceae</taxon>
        <taxon>Thelephora</taxon>
    </lineage>
</organism>
<reference evidence="8" key="1">
    <citation type="journal article" date="2020" name="Nat. Commun.">
        <title>Large-scale genome sequencing of mycorrhizal fungi provides insights into the early evolution of symbiotic traits.</title>
        <authorList>
            <person name="Miyauchi S."/>
            <person name="Kiss E."/>
            <person name="Kuo A."/>
            <person name="Drula E."/>
            <person name="Kohler A."/>
            <person name="Sanchez-Garcia M."/>
            <person name="Morin E."/>
            <person name="Andreopoulos B."/>
            <person name="Barry K.W."/>
            <person name="Bonito G."/>
            <person name="Buee M."/>
            <person name="Carver A."/>
            <person name="Chen C."/>
            <person name="Cichocki N."/>
            <person name="Clum A."/>
            <person name="Culley D."/>
            <person name="Crous P.W."/>
            <person name="Fauchery L."/>
            <person name="Girlanda M."/>
            <person name="Hayes R.D."/>
            <person name="Keri Z."/>
            <person name="LaButti K."/>
            <person name="Lipzen A."/>
            <person name="Lombard V."/>
            <person name="Magnuson J."/>
            <person name="Maillard F."/>
            <person name="Murat C."/>
            <person name="Nolan M."/>
            <person name="Ohm R.A."/>
            <person name="Pangilinan J."/>
            <person name="Pereira M.F."/>
            <person name="Perotto S."/>
            <person name="Peter M."/>
            <person name="Pfister S."/>
            <person name="Riley R."/>
            <person name="Sitrit Y."/>
            <person name="Stielow J.B."/>
            <person name="Szollosi G."/>
            <person name="Zifcakova L."/>
            <person name="Stursova M."/>
            <person name="Spatafora J.W."/>
            <person name="Tedersoo L."/>
            <person name="Vaario L.M."/>
            <person name="Yamada A."/>
            <person name="Yan M."/>
            <person name="Wang P."/>
            <person name="Xu J."/>
            <person name="Bruns T."/>
            <person name="Baldrian P."/>
            <person name="Vilgalys R."/>
            <person name="Dunand C."/>
            <person name="Henrissat B."/>
            <person name="Grigoriev I.V."/>
            <person name="Hibbett D."/>
            <person name="Nagy L.G."/>
            <person name="Martin F.M."/>
        </authorList>
    </citation>
    <scope>NUCLEOTIDE SEQUENCE</scope>
    <source>
        <strain evidence="8">UH-Tt-Lm1</strain>
    </source>
</reference>
<dbReference type="InterPro" id="IPR036864">
    <property type="entry name" value="Zn2-C6_fun-type_DNA-bd_sf"/>
</dbReference>
<feature type="region of interest" description="Disordered" evidence="6">
    <location>
        <begin position="159"/>
        <end position="190"/>
    </location>
</feature>
<gene>
    <name evidence="8" type="ORF">BJ322DRAFT_1018825</name>
</gene>
<comment type="caution">
    <text evidence="8">The sequence shown here is derived from an EMBL/GenBank/DDBJ whole genome shotgun (WGS) entry which is preliminary data.</text>
</comment>